<dbReference type="GO" id="GO:0009055">
    <property type="term" value="F:electron transfer activity"/>
    <property type="evidence" value="ECO:0007669"/>
    <property type="project" value="InterPro"/>
</dbReference>
<keyword evidence="1" id="KW-0813">Transport</keyword>
<organism evidence="3">
    <name type="scientific">Fonticula alba</name>
    <name type="common">Slime mold</name>
    <dbReference type="NCBI Taxonomy" id="691883"/>
    <lineage>
        <taxon>Eukaryota</taxon>
        <taxon>Rotosphaerida</taxon>
        <taxon>Fonticulaceae</taxon>
        <taxon>Fonticula</taxon>
    </lineage>
</organism>
<dbReference type="RefSeq" id="XP_009493246.1">
    <property type="nucleotide sequence ID" value="XM_009494971.1"/>
</dbReference>
<evidence type="ECO:0000256" key="1">
    <source>
        <dbReference type="ARBA" id="ARBA00022448"/>
    </source>
</evidence>
<dbReference type="eggNOG" id="KOG3180">
    <property type="taxonomic scope" value="Eukaryota"/>
</dbReference>
<dbReference type="InterPro" id="IPR014729">
    <property type="entry name" value="Rossmann-like_a/b/a_fold"/>
</dbReference>
<protein>
    <recommendedName>
        <fullName evidence="5">Electron transfer flavoprotein alpha/beta-subunit N-terminal domain-containing protein</fullName>
    </recommendedName>
</protein>
<reference evidence="3" key="1">
    <citation type="submission" date="2013-04" db="EMBL/GenBank/DDBJ databases">
        <title>The Genome Sequence of Fonticula alba ATCC 38817.</title>
        <authorList>
            <consortium name="The Broad Institute Genomics Platform"/>
            <person name="Russ C."/>
            <person name="Cuomo C."/>
            <person name="Burger G."/>
            <person name="Gray M.W."/>
            <person name="Holland P.W.H."/>
            <person name="King N."/>
            <person name="Lang F.B.F."/>
            <person name="Roger A.J."/>
            <person name="Ruiz-Trillo I."/>
            <person name="Brown M."/>
            <person name="Walker B."/>
            <person name="Young S."/>
            <person name="Zeng Q."/>
            <person name="Gargeya S."/>
            <person name="Fitzgerald M."/>
            <person name="Haas B."/>
            <person name="Abouelleil A."/>
            <person name="Allen A.W."/>
            <person name="Alvarado L."/>
            <person name="Arachchi H.M."/>
            <person name="Berlin A.M."/>
            <person name="Chapman S.B."/>
            <person name="Gainer-Dewar J."/>
            <person name="Goldberg J."/>
            <person name="Griggs A."/>
            <person name="Gujja S."/>
            <person name="Hansen M."/>
            <person name="Howarth C."/>
            <person name="Imamovic A."/>
            <person name="Ireland A."/>
            <person name="Larimer J."/>
            <person name="McCowan C."/>
            <person name="Murphy C."/>
            <person name="Pearson M."/>
            <person name="Poon T.W."/>
            <person name="Priest M."/>
            <person name="Roberts A."/>
            <person name="Saif S."/>
            <person name="Shea T."/>
            <person name="Sisk P."/>
            <person name="Sykes S."/>
            <person name="Wortman J."/>
            <person name="Nusbaum C."/>
            <person name="Birren B."/>
        </authorList>
    </citation>
    <scope>NUCLEOTIDE SEQUENCE [LARGE SCALE GENOMIC DNA]</scope>
    <source>
        <strain evidence="3">ATCC 38817</strain>
    </source>
</reference>
<evidence type="ECO:0008006" key="5">
    <source>
        <dbReference type="Google" id="ProtNLM"/>
    </source>
</evidence>
<sequence>MSLRVLVGCKRVVDHAVRIRVRPDFSAVETRDVKHSLNPFDEIGVEEAVRLKEKNLAGEQAKKKKVETLTPAELDVDVAPRLETTRVEEPAPRQGGGRVADVAELISKLRGAGAL</sequence>
<name>A0A058ZCL0_FONAL</name>
<dbReference type="PANTHER" id="PTHR21294">
    <property type="entry name" value="ELECTRON TRANSFER FLAVOPROTEIN BETA-SUBUNIT"/>
    <property type="match status" value="1"/>
</dbReference>
<dbReference type="GO" id="GO:0005739">
    <property type="term" value="C:mitochondrion"/>
    <property type="evidence" value="ECO:0007669"/>
    <property type="project" value="TreeGrafter"/>
</dbReference>
<keyword evidence="2" id="KW-0249">Electron transport</keyword>
<accession>A0A058ZCL0</accession>
<keyword evidence="4" id="KW-1185">Reference proteome</keyword>
<dbReference type="GeneID" id="20525809"/>
<dbReference type="Proteomes" id="UP000030693">
    <property type="component" value="Unassembled WGS sequence"/>
</dbReference>
<dbReference type="Gene3D" id="3.40.50.620">
    <property type="entry name" value="HUPs"/>
    <property type="match status" value="2"/>
</dbReference>
<dbReference type="GO" id="GO:0033539">
    <property type="term" value="P:fatty acid beta-oxidation using acyl-CoA dehydrogenase"/>
    <property type="evidence" value="ECO:0007669"/>
    <property type="project" value="TreeGrafter"/>
</dbReference>
<dbReference type="AlphaFoldDB" id="A0A058ZCL0"/>
<proteinExistence type="predicted"/>
<evidence type="ECO:0000313" key="3">
    <source>
        <dbReference type="EMBL" id="KCV71668.1"/>
    </source>
</evidence>
<gene>
    <name evidence="3" type="ORF">H696_01084</name>
</gene>
<dbReference type="STRING" id="691883.A0A058ZCL0"/>
<dbReference type="EMBL" id="KB932202">
    <property type="protein sequence ID" value="KCV71668.1"/>
    <property type="molecule type" value="Genomic_DNA"/>
</dbReference>
<dbReference type="OrthoDB" id="276685at2759"/>
<evidence type="ECO:0000313" key="4">
    <source>
        <dbReference type="Proteomes" id="UP000030693"/>
    </source>
</evidence>
<dbReference type="GO" id="GO:0009063">
    <property type="term" value="P:amino acid catabolic process"/>
    <property type="evidence" value="ECO:0007669"/>
    <property type="project" value="TreeGrafter"/>
</dbReference>
<evidence type="ECO:0000256" key="2">
    <source>
        <dbReference type="ARBA" id="ARBA00022982"/>
    </source>
</evidence>
<dbReference type="SUPFAM" id="SSF52402">
    <property type="entry name" value="Adenine nucleotide alpha hydrolases-like"/>
    <property type="match status" value="2"/>
</dbReference>
<dbReference type="PANTHER" id="PTHR21294:SF8">
    <property type="entry name" value="ELECTRON TRANSFER FLAVOPROTEIN SUBUNIT BETA"/>
    <property type="match status" value="1"/>
</dbReference>
<dbReference type="InterPro" id="IPR012255">
    <property type="entry name" value="ETF_b"/>
</dbReference>